<dbReference type="GO" id="GO:0004016">
    <property type="term" value="F:adenylate cyclase activity"/>
    <property type="evidence" value="ECO:0007669"/>
    <property type="project" value="UniProtKB-ARBA"/>
</dbReference>
<dbReference type="InterPro" id="IPR000014">
    <property type="entry name" value="PAS"/>
</dbReference>
<evidence type="ECO:0000313" key="7">
    <source>
        <dbReference type="EMBL" id="EDX72333.1"/>
    </source>
</evidence>
<protein>
    <recommendedName>
        <fullName evidence="9">CHASE2 domain-containing protein</fullName>
    </recommendedName>
</protein>
<gene>
    <name evidence="7" type="ORF">MC7420_1002</name>
</gene>
<dbReference type="eggNOG" id="COG2114">
    <property type="taxonomic scope" value="Bacteria"/>
</dbReference>
<dbReference type="PANTHER" id="PTHR43081">
    <property type="entry name" value="ADENYLATE CYCLASE, TERMINAL-DIFFERENTIATION SPECIFIC-RELATED"/>
    <property type="match status" value="1"/>
</dbReference>
<evidence type="ECO:0000259" key="5">
    <source>
        <dbReference type="PROSITE" id="PS50113"/>
    </source>
</evidence>
<dbReference type="STRING" id="118168.MC7420_1002"/>
<dbReference type="OrthoDB" id="337251at2"/>
<evidence type="ECO:0000259" key="4">
    <source>
        <dbReference type="PROSITE" id="PS50112"/>
    </source>
</evidence>
<accession>B4W0L0</accession>
<dbReference type="SUPFAM" id="SSF55785">
    <property type="entry name" value="PYP-like sensor domain (PAS domain)"/>
    <property type="match status" value="1"/>
</dbReference>
<keyword evidence="3" id="KW-0812">Transmembrane</keyword>
<feature type="coiled-coil region" evidence="2">
    <location>
        <begin position="448"/>
        <end position="476"/>
    </location>
</feature>
<dbReference type="InterPro" id="IPR050697">
    <property type="entry name" value="Adenylyl/Guanylyl_Cyclase_3/4"/>
</dbReference>
<keyword evidence="3" id="KW-1133">Transmembrane helix</keyword>
<dbReference type="SMART" id="SM00044">
    <property type="entry name" value="CYCc"/>
    <property type="match status" value="1"/>
</dbReference>
<name>B4W0L0_9CYAN</name>
<keyword evidence="3" id="KW-0472">Membrane</keyword>
<feature type="transmembrane region" description="Helical" evidence="3">
    <location>
        <begin position="404"/>
        <end position="425"/>
    </location>
</feature>
<dbReference type="Pfam" id="PF05226">
    <property type="entry name" value="CHASE2"/>
    <property type="match status" value="1"/>
</dbReference>
<keyword evidence="2" id="KW-0175">Coiled coil</keyword>
<feature type="domain" description="PAC" evidence="5">
    <location>
        <begin position="545"/>
        <end position="597"/>
    </location>
</feature>
<reference evidence="7 8" key="1">
    <citation type="submission" date="2008-07" db="EMBL/GenBank/DDBJ databases">
        <authorList>
            <person name="Tandeau de Marsac N."/>
            <person name="Ferriera S."/>
            <person name="Johnson J."/>
            <person name="Kravitz S."/>
            <person name="Beeson K."/>
            <person name="Sutton G."/>
            <person name="Rogers Y.-H."/>
            <person name="Friedman R."/>
            <person name="Frazier M."/>
            <person name="Venter J.C."/>
        </authorList>
    </citation>
    <scope>NUCLEOTIDE SEQUENCE [LARGE SCALE GENOMIC DNA]</scope>
    <source>
        <strain evidence="7 8">PCC 7420</strain>
    </source>
</reference>
<proteinExistence type="inferred from homology"/>
<dbReference type="InterPro" id="IPR007890">
    <property type="entry name" value="CHASE2"/>
</dbReference>
<feature type="transmembrane region" description="Helical" evidence="3">
    <location>
        <begin position="12"/>
        <end position="31"/>
    </location>
</feature>
<dbReference type="eggNOG" id="COG4252">
    <property type="taxonomic scope" value="Bacteria"/>
</dbReference>
<organism evidence="7 8">
    <name type="scientific">Coleofasciculus chthonoplastes PCC 7420</name>
    <dbReference type="NCBI Taxonomy" id="118168"/>
    <lineage>
        <taxon>Bacteria</taxon>
        <taxon>Bacillati</taxon>
        <taxon>Cyanobacteriota</taxon>
        <taxon>Cyanophyceae</taxon>
        <taxon>Coleofasciculales</taxon>
        <taxon>Coleofasciculaceae</taxon>
        <taxon>Coleofasciculus</taxon>
    </lineage>
</organism>
<dbReference type="SMART" id="SM01080">
    <property type="entry name" value="CHASE2"/>
    <property type="match status" value="1"/>
</dbReference>
<evidence type="ECO:0008006" key="9">
    <source>
        <dbReference type="Google" id="ProtNLM"/>
    </source>
</evidence>
<dbReference type="Pfam" id="PF08448">
    <property type="entry name" value="PAS_4"/>
    <property type="match status" value="1"/>
</dbReference>
<dbReference type="CDD" id="cd00130">
    <property type="entry name" value="PAS"/>
    <property type="match status" value="1"/>
</dbReference>
<feature type="domain" description="PAS" evidence="4">
    <location>
        <begin position="466"/>
        <end position="502"/>
    </location>
</feature>
<dbReference type="AlphaFoldDB" id="B4W0L0"/>
<dbReference type="Pfam" id="PF00211">
    <property type="entry name" value="Guanylate_cyc"/>
    <property type="match status" value="1"/>
</dbReference>
<dbReference type="RefSeq" id="WP_006104610.1">
    <property type="nucleotide sequence ID" value="NZ_DS989865.1"/>
</dbReference>
<dbReference type="InterPro" id="IPR013656">
    <property type="entry name" value="PAS_4"/>
</dbReference>
<comment type="similarity">
    <text evidence="1">Belongs to the adenylyl cyclase class-3 family.</text>
</comment>
<dbReference type="InterPro" id="IPR000700">
    <property type="entry name" value="PAS-assoc_C"/>
</dbReference>
<dbReference type="PROSITE" id="PS50112">
    <property type="entry name" value="PAS"/>
    <property type="match status" value="1"/>
</dbReference>
<keyword evidence="8" id="KW-1185">Reference proteome</keyword>
<evidence type="ECO:0000256" key="3">
    <source>
        <dbReference type="SAM" id="Phobius"/>
    </source>
</evidence>
<dbReference type="InterPro" id="IPR035965">
    <property type="entry name" value="PAS-like_dom_sf"/>
</dbReference>
<dbReference type="SMART" id="SM00091">
    <property type="entry name" value="PAS"/>
    <property type="match status" value="1"/>
</dbReference>
<evidence type="ECO:0000256" key="2">
    <source>
        <dbReference type="SAM" id="Coils"/>
    </source>
</evidence>
<sequence>MWQKLKQNISKWQGVLITAPTVAGLVIATAWTGSFQLLEWATLDQFFQQRPQEPVDPRILVITIDESDITQIGTWPIPDQVLAQLLRKINAQQPRAIGLDLYRDLPVEPGHQELVEVFQSTPNLIGVEKVVGETVAPSPTLKQLDQVAMADLVLDADGKVRRGLLSVQLDDESIHLGLGVKLALMYLDAEGITLQMTDEAKSHLQLGKAEFVPLAGNEGGYVNADVGGYQILLNYRGPRENFQTVSIADILENRIPPDLMRDRIILIGATGQSANDLFFTPYSQNTIGSRQQTPGVIIHANIASQIISGAMAGRPLIKAIDGRPLIPFIDRINQPSWLTIWVDPVEWLWIVVWSFIGAGGSWKLQQANQFADRIFPRWMVVGFGTFFMSSILVVGSYGAFLVNWWLPVVSPLVALIGSSMAIALYQTWELQRYNADLEILLETTTAHSDAIEEELHQQAEEAARESERRLAQFLEAVPVGVAVLDATGKTYYLNQRAQQLMGKGVVPDTFAEQFAEVYQFYIAGTEQLYPADLLPVVQALMGESATADDIEIHQGDQIIPIEAWGIPIFDEGGKVTFAIAAFQDITERKKAEIERKDFTAQLLQLNQAYERFVPENFLKLLDKKSIVDVKLGEAVQKEMSILFSDIRSFTTLSERMSLEDNFKFINAYLSRMEPAIVEHDGFIDKYIGDAIMALFNGSADDAVRAGIDMLNRLTDYNKTRQRPDRPPIQIGIGINTGSLMLGTVGGHNRMDGTVISDAVNLAARLEQLTKEYGVSLLISHHTFLQLNHPVEYAFRIIGQVQVKGKSEMVSVFEIFEADPPELRSVKLMTKPDFEKALFLYSKRLFKESAQIFQECLQINPVDQVAQIYLDACQKQGED</sequence>
<dbReference type="PROSITE" id="PS50113">
    <property type="entry name" value="PAC"/>
    <property type="match status" value="1"/>
</dbReference>
<dbReference type="Proteomes" id="UP000003835">
    <property type="component" value="Unassembled WGS sequence"/>
</dbReference>
<dbReference type="HOGENOM" id="CLU_000445_85_1_3"/>
<dbReference type="InterPro" id="IPR029787">
    <property type="entry name" value="Nucleotide_cyclase"/>
</dbReference>
<dbReference type="EMBL" id="DS989865">
    <property type="protein sequence ID" value="EDX72333.1"/>
    <property type="molecule type" value="Genomic_DNA"/>
</dbReference>
<evidence type="ECO:0000256" key="1">
    <source>
        <dbReference type="ARBA" id="ARBA00005381"/>
    </source>
</evidence>
<dbReference type="CDD" id="cd07302">
    <property type="entry name" value="CHD"/>
    <property type="match status" value="1"/>
</dbReference>
<feature type="transmembrane region" description="Helical" evidence="3">
    <location>
        <begin position="376"/>
        <end position="398"/>
    </location>
</feature>
<dbReference type="SUPFAM" id="SSF55073">
    <property type="entry name" value="Nucleotide cyclase"/>
    <property type="match status" value="1"/>
</dbReference>
<dbReference type="InterPro" id="IPR001054">
    <property type="entry name" value="A/G_cyclase"/>
</dbReference>
<dbReference type="Gene3D" id="3.30.70.1230">
    <property type="entry name" value="Nucleotide cyclase"/>
    <property type="match status" value="1"/>
</dbReference>
<feature type="domain" description="Guanylate cyclase" evidence="6">
    <location>
        <begin position="640"/>
        <end position="766"/>
    </location>
</feature>
<dbReference type="GO" id="GO:0035556">
    <property type="term" value="P:intracellular signal transduction"/>
    <property type="evidence" value="ECO:0007669"/>
    <property type="project" value="InterPro"/>
</dbReference>
<evidence type="ECO:0000259" key="6">
    <source>
        <dbReference type="PROSITE" id="PS50125"/>
    </source>
</evidence>
<dbReference type="PANTHER" id="PTHR43081:SF1">
    <property type="entry name" value="ADENYLATE CYCLASE, TERMINAL-DIFFERENTIATION SPECIFIC"/>
    <property type="match status" value="1"/>
</dbReference>
<dbReference type="GO" id="GO:0006171">
    <property type="term" value="P:cAMP biosynthetic process"/>
    <property type="evidence" value="ECO:0007669"/>
    <property type="project" value="TreeGrafter"/>
</dbReference>
<evidence type="ECO:0000313" key="8">
    <source>
        <dbReference type="Proteomes" id="UP000003835"/>
    </source>
</evidence>
<dbReference type="Gene3D" id="3.30.450.20">
    <property type="entry name" value="PAS domain"/>
    <property type="match status" value="1"/>
</dbReference>
<dbReference type="PROSITE" id="PS50125">
    <property type="entry name" value="GUANYLATE_CYCLASE_2"/>
    <property type="match status" value="1"/>
</dbReference>